<evidence type="ECO:0000313" key="3">
    <source>
        <dbReference type="Proteomes" id="UP000230407"/>
    </source>
</evidence>
<keyword evidence="3" id="KW-1185">Reference proteome</keyword>
<keyword evidence="1" id="KW-0812">Transmembrane</keyword>
<name>A0A2M8M5L3_9ACTN</name>
<dbReference type="AlphaFoldDB" id="A0A2M8M5L3"/>
<comment type="caution">
    <text evidence="2">The sequence shown here is derived from an EMBL/GenBank/DDBJ whole genome shotgun (WGS) entry which is preliminary data.</text>
</comment>
<proteinExistence type="predicted"/>
<evidence type="ECO:0000313" key="2">
    <source>
        <dbReference type="EMBL" id="PJE99497.1"/>
    </source>
</evidence>
<dbReference type="EMBL" id="PGGW01000011">
    <property type="protein sequence ID" value="PJE99497.1"/>
    <property type="molecule type" value="Genomic_DNA"/>
</dbReference>
<keyword evidence="1" id="KW-1133">Transmembrane helix</keyword>
<feature type="transmembrane region" description="Helical" evidence="1">
    <location>
        <begin position="64"/>
        <end position="82"/>
    </location>
</feature>
<accession>A0A2M8M5L3</accession>
<gene>
    <name evidence="2" type="ORF">CUT44_02935</name>
</gene>
<sequence length="108" mass="11780">MDRTAVITALVAFLSLAVTVWAKPLERLPFWLVVILCAAFYPVGRELFPAVESAGGEDSAWAEWIFMVSASLLFAALAASAFRKFRSVGDTARTGRQPCHDHGHDIDA</sequence>
<dbReference type="RefSeq" id="WP_100200539.1">
    <property type="nucleotide sequence ID" value="NZ_PGGW01000011.1"/>
</dbReference>
<evidence type="ECO:0000256" key="1">
    <source>
        <dbReference type="SAM" id="Phobius"/>
    </source>
</evidence>
<protein>
    <submittedName>
        <fullName evidence="2">Uncharacterized protein</fullName>
    </submittedName>
</protein>
<organism evidence="2 3">
    <name type="scientific">Streptomyces carminius</name>
    <dbReference type="NCBI Taxonomy" id="2665496"/>
    <lineage>
        <taxon>Bacteria</taxon>
        <taxon>Bacillati</taxon>
        <taxon>Actinomycetota</taxon>
        <taxon>Actinomycetes</taxon>
        <taxon>Kitasatosporales</taxon>
        <taxon>Streptomycetaceae</taxon>
        <taxon>Streptomyces</taxon>
    </lineage>
</organism>
<reference evidence="2 3" key="1">
    <citation type="submission" date="2017-11" db="EMBL/GenBank/DDBJ databases">
        <title>Streptomyces carmine sp. nov., a novel actinomycete isolated from Sophora alopecuroides in Xinjiang, China.</title>
        <authorList>
            <person name="Wang Y."/>
            <person name="Luo X."/>
            <person name="Wan C."/>
            <person name="Zhang L."/>
        </authorList>
    </citation>
    <scope>NUCLEOTIDE SEQUENCE [LARGE SCALE GENOMIC DNA]</scope>
    <source>
        <strain evidence="2 3">TRM SA0054</strain>
    </source>
</reference>
<keyword evidence="1" id="KW-0472">Membrane</keyword>
<dbReference type="Proteomes" id="UP000230407">
    <property type="component" value="Unassembled WGS sequence"/>
</dbReference>